<gene>
    <name evidence="1" type="ORF">DNTS_027867</name>
</gene>
<dbReference type="Proteomes" id="UP000316079">
    <property type="component" value="Unassembled WGS sequence"/>
</dbReference>
<organism evidence="1 2">
    <name type="scientific">Danionella cerebrum</name>
    <dbReference type="NCBI Taxonomy" id="2873325"/>
    <lineage>
        <taxon>Eukaryota</taxon>
        <taxon>Metazoa</taxon>
        <taxon>Chordata</taxon>
        <taxon>Craniata</taxon>
        <taxon>Vertebrata</taxon>
        <taxon>Euteleostomi</taxon>
        <taxon>Actinopterygii</taxon>
        <taxon>Neopterygii</taxon>
        <taxon>Teleostei</taxon>
        <taxon>Ostariophysi</taxon>
        <taxon>Cypriniformes</taxon>
        <taxon>Danionidae</taxon>
        <taxon>Danioninae</taxon>
        <taxon>Danionella</taxon>
    </lineage>
</organism>
<protein>
    <submittedName>
        <fullName evidence="1">Uncharacterized protein</fullName>
    </submittedName>
</protein>
<reference evidence="1 2" key="1">
    <citation type="journal article" date="2019" name="Sci. Data">
        <title>Hybrid genome assembly and annotation of Danionella translucida.</title>
        <authorList>
            <person name="Kadobianskyi M."/>
            <person name="Schulze L."/>
            <person name="Schuelke M."/>
            <person name="Judkewitz B."/>
        </authorList>
    </citation>
    <scope>NUCLEOTIDE SEQUENCE [LARGE SCALE GENOMIC DNA]</scope>
    <source>
        <strain evidence="1 2">Bolton</strain>
    </source>
</reference>
<dbReference type="EMBL" id="SRMA01027321">
    <property type="protein sequence ID" value="TRY55476.1"/>
    <property type="molecule type" value="Genomic_DNA"/>
</dbReference>
<proteinExistence type="predicted"/>
<accession>A0A553MQL1</accession>
<evidence type="ECO:0000313" key="2">
    <source>
        <dbReference type="Proteomes" id="UP000316079"/>
    </source>
</evidence>
<evidence type="ECO:0000313" key="1">
    <source>
        <dbReference type="EMBL" id="TRY55476.1"/>
    </source>
</evidence>
<dbReference type="AlphaFoldDB" id="A0A553MQL1"/>
<name>A0A553MQL1_9TELE</name>
<sequence length="82" mass="9399">MTLAVGRLIFAWELNDGRLRTCGFPHSPADFQLNQIMPGHWIKDDSWGWVYQRNSRGRGMQLYPLHCHLKQAAQCLGNLSST</sequence>
<keyword evidence="2" id="KW-1185">Reference proteome</keyword>
<comment type="caution">
    <text evidence="1">The sequence shown here is derived from an EMBL/GenBank/DDBJ whole genome shotgun (WGS) entry which is preliminary data.</text>
</comment>